<gene>
    <name evidence="3" type="ORF">CONLIGDRAFT_668582</name>
</gene>
<dbReference type="InParanoid" id="A0A1J7JMT4"/>
<dbReference type="PANTHER" id="PTHR22946">
    <property type="entry name" value="DIENELACTONE HYDROLASE DOMAIN-CONTAINING PROTEIN-RELATED"/>
    <property type="match status" value="1"/>
</dbReference>
<sequence length="467" mass="52053">MAPHAETPVSPSTSASSSTQTHVQENKETVTPPVKYDPSSGSLTATVFGRQWLMGREAFDRRMPHHDGIKALWKTKWEFPCSKSLYPFHDGKYEDFVPIFDFLIENDINDGTSPAYTEAFIRAANALVSEADSLLASEDDNAAAAASALYLRACTVYRIARFPYITSQPTVNDATKWRAWTAQKEAYMKAASTWNDPVQEVMVPYTRAKAGEGSHIPVYVRAPSQPSPEERLGTVILFTGLDGYRPDNTVRCDEFLARGWASVVVEIPGTADCPADPADADAPERLWDSLFEWMERDGRFDMGRVMVWGLSSGGYYAIRVAHTHAKKLIGVVAQGAGCHHFFDWEWLGQADGHEYPFQLSPAMALKHGFRSVEEYKKNAQKKFSLLESGILEKPSTRLLLVNGMLDGLMPIEDSMMLFEHGSPKEARFFPDALHMGYPAANGAVYPWMESVMDQATRTEQEPGLFIV</sequence>
<protein>
    <submittedName>
        <fullName evidence="3">Alpha/beta-hydrolase</fullName>
    </submittedName>
</protein>
<dbReference type="EMBL" id="KV875096">
    <property type="protein sequence ID" value="OIW30620.1"/>
    <property type="molecule type" value="Genomic_DNA"/>
</dbReference>
<dbReference type="Pfam" id="PF06500">
    <property type="entry name" value="FrsA-like"/>
    <property type="match status" value="1"/>
</dbReference>
<evidence type="ECO:0000313" key="4">
    <source>
        <dbReference type="Proteomes" id="UP000182658"/>
    </source>
</evidence>
<keyword evidence="4" id="KW-1185">Reference proteome</keyword>
<dbReference type="Gene3D" id="3.40.50.1820">
    <property type="entry name" value="alpha/beta hydrolase"/>
    <property type="match status" value="1"/>
</dbReference>
<name>A0A1J7JMT4_9PEZI</name>
<organism evidence="3 4">
    <name type="scientific">Coniochaeta ligniaria NRRL 30616</name>
    <dbReference type="NCBI Taxonomy" id="1408157"/>
    <lineage>
        <taxon>Eukaryota</taxon>
        <taxon>Fungi</taxon>
        <taxon>Dikarya</taxon>
        <taxon>Ascomycota</taxon>
        <taxon>Pezizomycotina</taxon>
        <taxon>Sordariomycetes</taxon>
        <taxon>Sordariomycetidae</taxon>
        <taxon>Coniochaetales</taxon>
        <taxon>Coniochaetaceae</taxon>
        <taxon>Coniochaeta</taxon>
    </lineage>
</organism>
<dbReference type="OrthoDB" id="5409895at2759"/>
<reference evidence="3 4" key="1">
    <citation type="submission" date="2016-10" db="EMBL/GenBank/DDBJ databases">
        <title>Draft genome sequence of Coniochaeta ligniaria NRRL30616, a lignocellulolytic fungus for bioabatement of inhibitors in plant biomass hydrolysates.</title>
        <authorList>
            <consortium name="DOE Joint Genome Institute"/>
            <person name="Jimenez D.J."/>
            <person name="Hector R.E."/>
            <person name="Riley R."/>
            <person name="Sun H."/>
            <person name="Grigoriev I.V."/>
            <person name="Van Elsas J.D."/>
            <person name="Nichols N.N."/>
        </authorList>
    </citation>
    <scope>NUCLEOTIDE SEQUENCE [LARGE SCALE GENOMIC DNA]</scope>
    <source>
        <strain evidence="3 4">NRRL 30616</strain>
    </source>
</reference>
<accession>A0A1J7JMT4</accession>
<feature type="compositionally biased region" description="Low complexity" evidence="2">
    <location>
        <begin position="7"/>
        <end position="21"/>
    </location>
</feature>
<evidence type="ECO:0000313" key="3">
    <source>
        <dbReference type="EMBL" id="OIW30620.1"/>
    </source>
</evidence>
<proteinExistence type="predicted"/>
<dbReference type="SUPFAM" id="SSF53474">
    <property type="entry name" value="alpha/beta-Hydrolases"/>
    <property type="match status" value="1"/>
</dbReference>
<dbReference type="FunFam" id="3.40.50.1820:FF:000145">
    <property type="entry name" value="Pigment biosynthesis protein"/>
    <property type="match status" value="1"/>
</dbReference>
<keyword evidence="1 3" id="KW-0378">Hydrolase</keyword>
<dbReference type="InterPro" id="IPR010520">
    <property type="entry name" value="FrsA-like"/>
</dbReference>
<dbReference type="AlphaFoldDB" id="A0A1J7JMT4"/>
<dbReference type="Proteomes" id="UP000182658">
    <property type="component" value="Unassembled WGS sequence"/>
</dbReference>
<evidence type="ECO:0000256" key="1">
    <source>
        <dbReference type="ARBA" id="ARBA00022801"/>
    </source>
</evidence>
<evidence type="ECO:0000256" key="2">
    <source>
        <dbReference type="SAM" id="MobiDB-lite"/>
    </source>
</evidence>
<dbReference type="PANTHER" id="PTHR22946:SF12">
    <property type="entry name" value="CONIDIAL PIGMENT BIOSYNTHESIS PROTEIN AYG1 (AFU_ORTHOLOGUE AFUA_2G17550)"/>
    <property type="match status" value="1"/>
</dbReference>
<dbReference type="InterPro" id="IPR029058">
    <property type="entry name" value="AB_hydrolase_fold"/>
</dbReference>
<dbReference type="GO" id="GO:0016787">
    <property type="term" value="F:hydrolase activity"/>
    <property type="evidence" value="ECO:0007669"/>
    <property type="project" value="UniProtKB-KW"/>
</dbReference>
<feature type="region of interest" description="Disordered" evidence="2">
    <location>
        <begin position="1"/>
        <end position="38"/>
    </location>
</feature>
<dbReference type="STRING" id="1408157.A0A1J7JMT4"/>
<dbReference type="InterPro" id="IPR050261">
    <property type="entry name" value="FrsA_esterase"/>
</dbReference>